<proteinExistence type="predicted"/>
<feature type="transmembrane region" description="Helical" evidence="1">
    <location>
        <begin position="48"/>
        <end position="71"/>
    </location>
</feature>
<reference evidence="2 3" key="1">
    <citation type="journal article" date="2019" name="Int. J. Syst. Evol. Microbiol.">
        <title>The Global Catalogue of Microorganisms (GCM) 10K type strain sequencing project: providing services to taxonomists for standard genome sequencing and annotation.</title>
        <authorList>
            <consortium name="The Broad Institute Genomics Platform"/>
            <consortium name="The Broad Institute Genome Sequencing Center for Infectious Disease"/>
            <person name="Wu L."/>
            <person name="Ma J."/>
        </authorList>
    </citation>
    <scope>NUCLEOTIDE SEQUENCE [LARGE SCALE GENOMIC DNA]</scope>
    <source>
        <strain evidence="2 3">YIM 94188</strain>
    </source>
</reference>
<evidence type="ECO:0000313" key="3">
    <source>
        <dbReference type="Proteomes" id="UP001596408"/>
    </source>
</evidence>
<dbReference type="RefSeq" id="WP_379694900.1">
    <property type="nucleotide sequence ID" value="NZ_JBHSXH010000011.1"/>
</dbReference>
<keyword evidence="1" id="KW-0812">Transmembrane</keyword>
<dbReference type="Proteomes" id="UP001596408">
    <property type="component" value="Unassembled WGS sequence"/>
</dbReference>
<protein>
    <submittedName>
        <fullName evidence="2">Uncharacterized protein</fullName>
    </submittedName>
</protein>
<keyword evidence="1" id="KW-1133">Transmembrane helix</keyword>
<gene>
    <name evidence="2" type="ORF">ACFQEV_08645</name>
</gene>
<keyword evidence="3" id="KW-1185">Reference proteome</keyword>
<dbReference type="AlphaFoldDB" id="A0ABD5U0P9"/>
<evidence type="ECO:0000256" key="1">
    <source>
        <dbReference type="SAM" id="Phobius"/>
    </source>
</evidence>
<feature type="transmembrane region" description="Helical" evidence="1">
    <location>
        <begin position="17"/>
        <end position="42"/>
    </location>
</feature>
<sequence>MNWSREEFWERMEGFRVLWFCLAVADVLFGLVAVVTLFAMSFDTSDPSVVIAVLDVAIVAVTLVPLTYVLYRLRQRQREKEARRAKAE</sequence>
<name>A0ABD5U0P9_9EURY</name>
<evidence type="ECO:0000313" key="2">
    <source>
        <dbReference type="EMBL" id="MFC6825058.1"/>
    </source>
</evidence>
<organism evidence="2 3">
    <name type="scientific">Halopelagius fulvigenes</name>
    <dbReference type="NCBI Taxonomy" id="1198324"/>
    <lineage>
        <taxon>Archaea</taxon>
        <taxon>Methanobacteriati</taxon>
        <taxon>Methanobacteriota</taxon>
        <taxon>Stenosarchaea group</taxon>
        <taxon>Halobacteria</taxon>
        <taxon>Halobacteriales</taxon>
        <taxon>Haloferacaceae</taxon>
    </lineage>
</organism>
<keyword evidence="1" id="KW-0472">Membrane</keyword>
<dbReference type="EMBL" id="JBHSXH010000011">
    <property type="protein sequence ID" value="MFC6825058.1"/>
    <property type="molecule type" value="Genomic_DNA"/>
</dbReference>
<comment type="caution">
    <text evidence="2">The sequence shown here is derived from an EMBL/GenBank/DDBJ whole genome shotgun (WGS) entry which is preliminary data.</text>
</comment>
<accession>A0ABD5U0P9</accession>